<dbReference type="Gene3D" id="1.10.420.10">
    <property type="entry name" value="Peroxidase, domain 2"/>
    <property type="match status" value="1"/>
</dbReference>
<dbReference type="SUPFAM" id="SSF48113">
    <property type="entry name" value="Heme-dependent peroxidases"/>
    <property type="match status" value="1"/>
</dbReference>
<dbReference type="GO" id="GO:0006979">
    <property type="term" value="P:response to oxidative stress"/>
    <property type="evidence" value="ECO:0007669"/>
    <property type="project" value="InterPro"/>
</dbReference>
<dbReference type="EMBL" id="JANBPK010000852">
    <property type="protein sequence ID" value="KAJ2929977.1"/>
    <property type="molecule type" value="Genomic_DNA"/>
</dbReference>
<accession>A0A9W8MHD9</accession>
<keyword evidence="1" id="KW-1133">Transmembrane helix</keyword>
<evidence type="ECO:0000256" key="1">
    <source>
        <dbReference type="SAM" id="Phobius"/>
    </source>
</evidence>
<dbReference type="Proteomes" id="UP001140091">
    <property type="component" value="Unassembled WGS sequence"/>
</dbReference>
<dbReference type="GO" id="GO:0004601">
    <property type="term" value="F:peroxidase activity"/>
    <property type="evidence" value="ECO:0007669"/>
    <property type="project" value="InterPro"/>
</dbReference>
<keyword evidence="3" id="KW-1185">Reference proteome</keyword>
<evidence type="ECO:0000313" key="3">
    <source>
        <dbReference type="Proteomes" id="UP001140091"/>
    </source>
</evidence>
<feature type="non-terminal residue" evidence="2">
    <location>
        <position position="423"/>
    </location>
</feature>
<gene>
    <name evidence="2" type="ORF">H1R20_g7098</name>
</gene>
<proteinExistence type="predicted"/>
<dbReference type="OrthoDB" id="5985073at2759"/>
<evidence type="ECO:0000313" key="2">
    <source>
        <dbReference type="EMBL" id="KAJ2929977.1"/>
    </source>
</evidence>
<feature type="transmembrane region" description="Helical" evidence="1">
    <location>
        <begin position="402"/>
        <end position="422"/>
    </location>
</feature>
<dbReference type="GO" id="GO:0020037">
    <property type="term" value="F:heme binding"/>
    <property type="evidence" value="ECO:0007669"/>
    <property type="project" value="InterPro"/>
</dbReference>
<name>A0A9W8MHD9_9AGAR</name>
<sequence length="423" mass="45706">MFQRQGFSPEEMIGLIACGHTIGGVRSSDHPDIVPPGTDPEVPNFELFDSTPRQFDSAVVTEFLEGKSVNALVTTPNVTLQADRRIFESDGGATMRRLADPEVFNSTCGSLLERMLDLVPAGVNLEEVSLLAVKASDALLTIERGQLVFKVALRLLQPIGTSVNSKRVVTLLWCDRYGSAKGCDGHAKSSLPASKAADQPDVSPVTMRMGYYFAHYRFVVPINPDESISQFWFTVDEADGTTPTTYDNNGNAYPVDQDNVLYVAEKGSVSLSGTTSTSRAFHLVSAVRSSVSPSQVYMSVFDSAMPKYEAPLNQDITMSLNTSIPAAAGYVFYSGHIEDFGAQLTVDMHATIDGTTYTADYMQTYSLDTTIPYTPPTTVTQVDVSPPGSQKNSAALSLSRNFIIMDIGLGLGLLALYLGLLVL</sequence>
<keyword evidence="1" id="KW-0812">Transmembrane</keyword>
<dbReference type="InterPro" id="IPR010255">
    <property type="entry name" value="Haem_peroxidase_sf"/>
</dbReference>
<reference evidence="2" key="1">
    <citation type="submission" date="2022-06" db="EMBL/GenBank/DDBJ databases">
        <title>Genome Sequence of Candolleomyces eurysporus.</title>
        <authorList>
            <person name="Buettner E."/>
        </authorList>
    </citation>
    <scope>NUCLEOTIDE SEQUENCE</scope>
    <source>
        <strain evidence="2">VTCC 930004</strain>
    </source>
</reference>
<comment type="caution">
    <text evidence="2">The sequence shown here is derived from an EMBL/GenBank/DDBJ whole genome shotgun (WGS) entry which is preliminary data.</text>
</comment>
<evidence type="ECO:0008006" key="4">
    <source>
        <dbReference type="Google" id="ProtNLM"/>
    </source>
</evidence>
<dbReference type="AlphaFoldDB" id="A0A9W8MHD9"/>
<keyword evidence="1" id="KW-0472">Membrane</keyword>
<protein>
    <recommendedName>
        <fullName evidence="4">Peroxidase</fullName>
    </recommendedName>
</protein>
<organism evidence="2 3">
    <name type="scientific">Candolleomyces eurysporus</name>
    <dbReference type="NCBI Taxonomy" id="2828524"/>
    <lineage>
        <taxon>Eukaryota</taxon>
        <taxon>Fungi</taxon>
        <taxon>Dikarya</taxon>
        <taxon>Basidiomycota</taxon>
        <taxon>Agaricomycotina</taxon>
        <taxon>Agaricomycetes</taxon>
        <taxon>Agaricomycetidae</taxon>
        <taxon>Agaricales</taxon>
        <taxon>Agaricineae</taxon>
        <taxon>Psathyrellaceae</taxon>
        <taxon>Candolleomyces</taxon>
    </lineage>
</organism>